<dbReference type="PRINTS" id="PR01438">
    <property type="entry name" value="UNVRSLSTRESS"/>
</dbReference>
<sequence>MVYKTLLVILKGEADTPRVLDFALPFAARHNSHVIGLHAEALPIAMATPMGGSMADFTVEMEAEAAQRHAALRAIFEERTQAEGVAAEWRGYESVSGDSAVSGIESARTADLVIVQQNDPDADSRMTADVEALIFESGRPVLLVPYTFKGRSVPFKEVVVAWNGSKEAARAAFDALPLMKEAGKVEVLTVDARDTLQQDAGLAGAAIAASLARHDLDVTTRAEHSAGLSHGDVIANRLAETDADLLVMGAFGRSRLSEFVFGGVTRTMLQSMTAPVLMAR</sequence>
<accession>A0ABT2LLC3</accession>
<comment type="caution">
    <text evidence="3">The sequence shown here is derived from an EMBL/GenBank/DDBJ whole genome shotgun (WGS) entry which is preliminary data.</text>
</comment>
<name>A0ABT2LLC3_9HYPH</name>
<dbReference type="EMBL" id="JAOCZP010000002">
    <property type="protein sequence ID" value="MCT7375227.1"/>
    <property type="molecule type" value="Genomic_DNA"/>
</dbReference>
<evidence type="ECO:0000259" key="2">
    <source>
        <dbReference type="Pfam" id="PF00582"/>
    </source>
</evidence>
<evidence type="ECO:0000256" key="1">
    <source>
        <dbReference type="ARBA" id="ARBA00008791"/>
    </source>
</evidence>
<dbReference type="Gene3D" id="3.40.50.12370">
    <property type="match status" value="1"/>
</dbReference>
<dbReference type="PANTHER" id="PTHR46268">
    <property type="entry name" value="STRESS RESPONSE PROTEIN NHAX"/>
    <property type="match status" value="1"/>
</dbReference>
<dbReference type="InterPro" id="IPR006016">
    <property type="entry name" value="UspA"/>
</dbReference>
<dbReference type="PANTHER" id="PTHR46268:SF15">
    <property type="entry name" value="UNIVERSAL STRESS PROTEIN HP_0031"/>
    <property type="match status" value="1"/>
</dbReference>
<dbReference type="Pfam" id="PF00582">
    <property type="entry name" value="Usp"/>
    <property type="match status" value="1"/>
</dbReference>
<comment type="similarity">
    <text evidence="1">Belongs to the universal stress protein A family.</text>
</comment>
<proteinExistence type="inferred from homology"/>
<evidence type="ECO:0000313" key="4">
    <source>
        <dbReference type="Proteomes" id="UP001320831"/>
    </source>
</evidence>
<dbReference type="InterPro" id="IPR006015">
    <property type="entry name" value="Universal_stress_UspA"/>
</dbReference>
<dbReference type="SUPFAM" id="SSF52402">
    <property type="entry name" value="Adenine nucleotide alpha hydrolases-like"/>
    <property type="match status" value="2"/>
</dbReference>
<dbReference type="CDD" id="cd00293">
    <property type="entry name" value="USP-like"/>
    <property type="match status" value="1"/>
</dbReference>
<reference evidence="3 4" key="1">
    <citation type="submission" date="2022-09" db="EMBL/GenBank/DDBJ databases">
        <title>Chelativorans salina sp. nov., a novel slightly halophilic bacterium isolated from a saline lake sediment enrichment.</title>
        <authorList>
            <person name="Gao L."/>
            <person name="Fang B.-Z."/>
            <person name="Li W.-J."/>
        </authorList>
    </citation>
    <scope>NUCLEOTIDE SEQUENCE [LARGE SCALE GENOMIC DNA]</scope>
    <source>
        <strain evidence="3 4">EGI FJ00035</strain>
    </source>
</reference>
<dbReference type="Proteomes" id="UP001320831">
    <property type="component" value="Unassembled WGS sequence"/>
</dbReference>
<feature type="domain" description="UspA" evidence="2">
    <location>
        <begin position="155"/>
        <end position="280"/>
    </location>
</feature>
<dbReference type="RefSeq" id="WP_260902024.1">
    <property type="nucleotide sequence ID" value="NZ_JAOCZP010000002.1"/>
</dbReference>
<gene>
    <name evidence="3" type="ORF">N5A92_09295</name>
</gene>
<protein>
    <submittedName>
        <fullName evidence="3">Universal stress protein</fullName>
    </submittedName>
</protein>
<evidence type="ECO:0000313" key="3">
    <source>
        <dbReference type="EMBL" id="MCT7375227.1"/>
    </source>
</evidence>
<keyword evidence="4" id="KW-1185">Reference proteome</keyword>
<organism evidence="3 4">
    <name type="scientific">Chelativorans salis</name>
    <dbReference type="NCBI Taxonomy" id="2978478"/>
    <lineage>
        <taxon>Bacteria</taxon>
        <taxon>Pseudomonadati</taxon>
        <taxon>Pseudomonadota</taxon>
        <taxon>Alphaproteobacteria</taxon>
        <taxon>Hyphomicrobiales</taxon>
        <taxon>Phyllobacteriaceae</taxon>
        <taxon>Chelativorans</taxon>
    </lineage>
</organism>